<protein>
    <submittedName>
        <fullName evidence="1">Uncharacterized protein</fullName>
    </submittedName>
</protein>
<evidence type="ECO:0000313" key="2">
    <source>
        <dbReference type="Proteomes" id="UP000620550"/>
    </source>
</evidence>
<evidence type="ECO:0000313" key="1">
    <source>
        <dbReference type="EMBL" id="GHE44571.1"/>
    </source>
</evidence>
<organism evidence="1 2">
    <name type="scientific">Sphingobacterium griseoflavum</name>
    <dbReference type="NCBI Taxonomy" id="1474952"/>
    <lineage>
        <taxon>Bacteria</taxon>
        <taxon>Pseudomonadati</taxon>
        <taxon>Bacteroidota</taxon>
        <taxon>Sphingobacteriia</taxon>
        <taxon>Sphingobacteriales</taxon>
        <taxon>Sphingobacteriaceae</taxon>
        <taxon>Sphingobacterium</taxon>
    </lineage>
</organism>
<keyword evidence="2" id="KW-1185">Reference proteome</keyword>
<accession>A0ABQ3HXH2</accession>
<proteinExistence type="predicted"/>
<gene>
    <name evidence="1" type="ORF">GCM10017764_29740</name>
</gene>
<dbReference type="EMBL" id="BNAF01000012">
    <property type="protein sequence ID" value="GHE44571.1"/>
    <property type="molecule type" value="Genomic_DNA"/>
</dbReference>
<dbReference type="Proteomes" id="UP000620550">
    <property type="component" value="Unassembled WGS sequence"/>
</dbReference>
<reference evidence="2" key="1">
    <citation type="journal article" date="2019" name="Int. J. Syst. Evol. Microbiol.">
        <title>The Global Catalogue of Microorganisms (GCM) 10K type strain sequencing project: providing services to taxonomists for standard genome sequencing and annotation.</title>
        <authorList>
            <consortium name="The Broad Institute Genomics Platform"/>
            <consortium name="The Broad Institute Genome Sequencing Center for Infectious Disease"/>
            <person name="Wu L."/>
            <person name="Ma J."/>
        </authorList>
    </citation>
    <scope>NUCLEOTIDE SEQUENCE [LARGE SCALE GENOMIC DNA]</scope>
    <source>
        <strain evidence="2">CGMCC 1.12966</strain>
    </source>
</reference>
<name>A0ABQ3HXH2_9SPHI</name>
<comment type="caution">
    <text evidence="1">The sequence shown here is derived from an EMBL/GenBank/DDBJ whole genome shotgun (WGS) entry which is preliminary data.</text>
</comment>
<sequence>MPSYNMSAYKFKKEDFEELEGVFVFAVASDLTGSVAVYELTDPENIIYEEIAIIESTILAGVLTLLAKRPFDGQAVVTNDALMADLFHSDTVEQKDIVRISEGTPGQ</sequence>